<feature type="binding site" evidence="9">
    <location>
        <begin position="190"/>
        <end position="191"/>
    </location>
    <ligand>
        <name>ATP</name>
        <dbReference type="ChEBI" id="CHEBI:30616"/>
    </ligand>
</feature>
<keyword evidence="8 9" id="KW-0784">Thiamine biosynthesis</keyword>
<dbReference type="Pfam" id="PF02926">
    <property type="entry name" value="THUMP"/>
    <property type="match status" value="1"/>
</dbReference>
<evidence type="ECO:0000256" key="4">
    <source>
        <dbReference type="ARBA" id="ARBA00022679"/>
    </source>
</evidence>
<dbReference type="InterPro" id="IPR054173">
    <property type="entry name" value="ThiI_fer"/>
</dbReference>
<dbReference type="GO" id="GO:0140741">
    <property type="term" value="F:tRNA-uracil-4 sulfurtransferase activity"/>
    <property type="evidence" value="ECO:0007669"/>
    <property type="project" value="UniProtKB-EC"/>
</dbReference>
<evidence type="ECO:0000313" key="11">
    <source>
        <dbReference type="EMBL" id="MCT2588848.1"/>
    </source>
</evidence>
<evidence type="ECO:0000256" key="5">
    <source>
        <dbReference type="ARBA" id="ARBA00022741"/>
    </source>
</evidence>
<dbReference type="InterPro" id="IPR014729">
    <property type="entry name" value="Rossmann-like_a/b/a_fold"/>
</dbReference>
<dbReference type="Pfam" id="PF22025">
    <property type="entry name" value="ThiI_fer"/>
    <property type="match status" value="1"/>
</dbReference>
<gene>
    <name evidence="9 11" type="primary">thiI</name>
    <name evidence="11" type="ORF">LHJ74_02675</name>
</gene>
<dbReference type="PANTHER" id="PTHR43209:SF1">
    <property type="entry name" value="TRNA SULFURTRANSFERASE"/>
    <property type="match status" value="1"/>
</dbReference>
<comment type="catalytic activity">
    <reaction evidence="9">
        <text>[ThiS sulfur-carrier protein]-C-terminal Gly-Gly-AMP + S-sulfanyl-L-cysteinyl-[cysteine desulfurase] + AH2 = [ThiS sulfur-carrier protein]-C-terminal-Gly-aminoethanethioate + L-cysteinyl-[cysteine desulfurase] + A + AMP + 2 H(+)</text>
        <dbReference type="Rhea" id="RHEA:43340"/>
        <dbReference type="Rhea" id="RHEA-COMP:12157"/>
        <dbReference type="Rhea" id="RHEA-COMP:12158"/>
        <dbReference type="Rhea" id="RHEA-COMP:12910"/>
        <dbReference type="Rhea" id="RHEA-COMP:19908"/>
        <dbReference type="ChEBI" id="CHEBI:13193"/>
        <dbReference type="ChEBI" id="CHEBI:15378"/>
        <dbReference type="ChEBI" id="CHEBI:17499"/>
        <dbReference type="ChEBI" id="CHEBI:29950"/>
        <dbReference type="ChEBI" id="CHEBI:61963"/>
        <dbReference type="ChEBI" id="CHEBI:90618"/>
        <dbReference type="ChEBI" id="CHEBI:232372"/>
        <dbReference type="ChEBI" id="CHEBI:456215"/>
    </reaction>
</comment>
<keyword evidence="4 9" id="KW-0808">Transferase</keyword>
<comment type="subcellular location">
    <subcellularLocation>
        <location evidence="1 9">Cytoplasm</location>
    </subcellularLocation>
</comment>
<dbReference type="InterPro" id="IPR049962">
    <property type="entry name" value="THUMP_ThiI"/>
</dbReference>
<feature type="binding site" evidence="9">
    <location>
        <position position="272"/>
    </location>
    <ligand>
        <name>ATP</name>
        <dbReference type="ChEBI" id="CHEBI:30616"/>
    </ligand>
</feature>
<feature type="binding site" evidence="9">
    <location>
        <begin position="215"/>
        <end position="216"/>
    </location>
    <ligand>
        <name>ATP</name>
        <dbReference type="ChEBI" id="CHEBI:30616"/>
    </ligand>
</feature>
<proteinExistence type="inferred from homology"/>
<organism evidence="11 12">
    <name type="scientific">Streptomyces gossypii</name>
    <dbReference type="NCBI Taxonomy" id="2883101"/>
    <lineage>
        <taxon>Bacteria</taxon>
        <taxon>Bacillati</taxon>
        <taxon>Actinomycetota</taxon>
        <taxon>Actinomycetes</taxon>
        <taxon>Kitasatosporales</taxon>
        <taxon>Streptomycetaceae</taxon>
        <taxon>Streptomyces</taxon>
    </lineage>
</organism>
<keyword evidence="3 9" id="KW-0820">tRNA-binding</keyword>
<dbReference type="EC" id="2.8.1.4" evidence="9"/>
<sequence length="405" mass="43905">MSTVPWQPCVLLKYGELALKGRNRWLFERQLRDNVRHGVAGIRSPVRIRGRRGVLVLAAAPEHQEELVARACEVMGISVVQPALRVPRTPDDAASAALELASSRGASRPAPRRFAVRARRRDKNFPLSSDQLAAHVGARICKELGWPVDLDTPELEIAVEVDRHEVFVSTARLPGQGGLPVGASGRALVMLSGGYDSPVGAYRAMRRGLHCEFVHFTGAPYTGPSSTYKAYALARRLGAFQGGVRLHVIPLGEAQRALAVAGAGELQIVAQRRLMVRTADRLAARLGARALVTGDSLGQVSSQTLPNLTAVEQAATLPLLRPLLGWDKAEIMAEAERLGTAEISRLPDEDCCKLLLPPHVTTRAAPARLDRLDQRMDPDEMAERLLTRVRVLQPEGRPAEAPGPG</sequence>
<comment type="catalytic activity">
    <reaction evidence="9">
        <text>[ThiI sulfur-carrier protein]-S-sulfanyl-L-cysteine + a uridine in tRNA + 2 reduced [2Fe-2S]-[ferredoxin] + ATP + H(+) = [ThiI sulfur-carrier protein]-L-cysteine + a 4-thiouridine in tRNA + 2 oxidized [2Fe-2S]-[ferredoxin] + AMP + diphosphate</text>
        <dbReference type="Rhea" id="RHEA:24176"/>
        <dbReference type="Rhea" id="RHEA-COMP:10000"/>
        <dbReference type="Rhea" id="RHEA-COMP:10001"/>
        <dbReference type="Rhea" id="RHEA-COMP:13337"/>
        <dbReference type="Rhea" id="RHEA-COMP:13338"/>
        <dbReference type="Rhea" id="RHEA-COMP:13339"/>
        <dbReference type="Rhea" id="RHEA-COMP:13340"/>
        <dbReference type="ChEBI" id="CHEBI:15378"/>
        <dbReference type="ChEBI" id="CHEBI:29950"/>
        <dbReference type="ChEBI" id="CHEBI:30616"/>
        <dbReference type="ChEBI" id="CHEBI:33019"/>
        <dbReference type="ChEBI" id="CHEBI:33737"/>
        <dbReference type="ChEBI" id="CHEBI:33738"/>
        <dbReference type="ChEBI" id="CHEBI:61963"/>
        <dbReference type="ChEBI" id="CHEBI:65315"/>
        <dbReference type="ChEBI" id="CHEBI:136798"/>
        <dbReference type="ChEBI" id="CHEBI:456215"/>
        <dbReference type="EC" id="2.8.1.4"/>
    </reaction>
</comment>
<evidence type="ECO:0000256" key="6">
    <source>
        <dbReference type="ARBA" id="ARBA00022840"/>
    </source>
</evidence>
<keyword evidence="7 9" id="KW-0694">RNA-binding</keyword>
<dbReference type="InterPro" id="IPR050102">
    <property type="entry name" value="tRNA_sulfurtransferase_ThiI"/>
</dbReference>
<evidence type="ECO:0000313" key="12">
    <source>
        <dbReference type="Proteomes" id="UP001156389"/>
    </source>
</evidence>
<dbReference type="PANTHER" id="PTHR43209">
    <property type="entry name" value="TRNA SULFURTRANSFERASE"/>
    <property type="match status" value="1"/>
</dbReference>
<keyword evidence="5 9" id="KW-0547">Nucleotide-binding</keyword>
<dbReference type="InterPro" id="IPR003720">
    <property type="entry name" value="tRNA_STrfase"/>
</dbReference>
<reference evidence="11 12" key="1">
    <citation type="submission" date="2021-10" db="EMBL/GenBank/DDBJ databases">
        <title>Streptomyces gossypii sp. nov., isolated from soil collected from cotton field.</title>
        <authorList>
            <person name="Ge X."/>
            <person name="Chen X."/>
            <person name="Liu W."/>
        </authorList>
    </citation>
    <scope>NUCLEOTIDE SEQUENCE [LARGE SCALE GENOMIC DNA]</scope>
    <source>
        <strain evidence="11 12">N2-109</strain>
    </source>
</reference>
<dbReference type="SUPFAM" id="SSF143437">
    <property type="entry name" value="THUMP domain-like"/>
    <property type="match status" value="1"/>
</dbReference>
<evidence type="ECO:0000256" key="2">
    <source>
        <dbReference type="ARBA" id="ARBA00022490"/>
    </source>
</evidence>
<evidence type="ECO:0000256" key="9">
    <source>
        <dbReference type="HAMAP-Rule" id="MF_00021"/>
    </source>
</evidence>
<dbReference type="Proteomes" id="UP001156389">
    <property type="component" value="Unassembled WGS sequence"/>
</dbReference>
<dbReference type="HAMAP" id="MF_00021">
    <property type="entry name" value="ThiI"/>
    <property type="match status" value="1"/>
</dbReference>
<dbReference type="EMBL" id="JAJAGO010000001">
    <property type="protein sequence ID" value="MCT2588848.1"/>
    <property type="molecule type" value="Genomic_DNA"/>
</dbReference>
<dbReference type="Gene3D" id="3.30.2130.30">
    <property type="match status" value="1"/>
</dbReference>
<evidence type="ECO:0000259" key="10">
    <source>
        <dbReference type="PROSITE" id="PS51165"/>
    </source>
</evidence>
<name>A0ABT2JLU4_9ACTN</name>
<dbReference type="NCBIfam" id="TIGR00342">
    <property type="entry name" value="tRNA uracil 4-sulfurtransferase ThiI"/>
    <property type="match status" value="1"/>
</dbReference>
<dbReference type="RefSeq" id="WP_260215776.1">
    <property type="nucleotide sequence ID" value="NZ_JAJAGO010000001.1"/>
</dbReference>
<feature type="binding site" evidence="9">
    <location>
        <position position="303"/>
    </location>
    <ligand>
        <name>ATP</name>
        <dbReference type="ChEBI" id="CHEBI:30616"/>
    </ligand>
</feature>
<dbReference type="InterPro" id="IPR020536">
    <property type="entry name" value="ThiI_AANH"/>
</dbReference>
<evidence type="ECO:0000256" key="8">
    <source>
        <dbReference type="ARBA" id="ARBA00022977"/>
    </source>
</evidence>
<dbReference type="CDD" id="cd01712">
    <property type="entry name" value="PPase_ThiI"/>
    <property type="match status" value="1"/>
</dbReference>
<dbReference type="Gene3D" id="3.40.50.620">
    <property type="entry name" value="HUPs"/>
    <property type="match status" value="1"/>
</dbReference>
<dbReference type="InterPro" id="IPR004114">
    <property type="entry name" value="THUMP_dom"/>
</dbReference>
<keyword evidence="2 9" id="KW-0963">Cytoplasm</keyword>
<dbReference type="SUPFAM" id="SSF52402">
    <property type="entry name" value="Adenine nucleotide alpha hydrolases-like"/>
    <property type="match status" value="1"/>
</dbReference>
<evidence type="ECO:0000256" key="7">
    <source>
        <dbReference type="ARBA" id="ARBA00022884"/>
    </source>
</evidence>
<protein>
    <recommendedName>
        <fullName evidence="9">Probable tRNA sulfurtransferase</fullName>
        <ecNumber evidence="9">2.8.1.4</ecNumber>
    </recommendedName>
    <alternativeName>
        <fullName evidence="9">Sulfur carrier protein ThiS sulfurtransferase</fullName>
    </alternativeName>
    <alternativeName>
        <fullName evidence="9">Thiamine biosynthesis protein ThiI</fullName>
    </alternativeName>
    <alternativeName>
        <fullName evidence="9">tRNA 4-thiouridine synthase</fullName>
    </alternativeName>
</protein>
<comment type="pathway">
    <text evidence="9">Cofactor biosynthesis; thiamine diphosphate biosynthesis.</text>
</comment>
<evidence type="ECO:0000256" key="3">
    <source>
        <dbReference type="ARBA" id="ARBA00022555"/>
    </source>
</evidence>
<dbReference type="SMART" id="SM00981">
    <property type="entry name" value="THUMP"/>
    <property type="match status" value="1"/>
</dbReference>
<dbReference type="PROSITE" id="PS51165">
    <property type="entry name" value="THUMP"/>
    <property type="match status" value="1"/>
</dbReference>
<dbReference type="InterPro" id="IPR049961">
    <property type="entry name" value="ThiI_N"/>
</dbReference>
<dbReference type="Pfam" id="PF02568">
    <property type="entry name" value="ThiI"/>
    <property type="match status" value="1"/>
</dbReference>
<feature type="binding site" evidence="9">
    <location>
        <position position="294"/>
    </location>
    <ligand>
        <name>ATP</name>
        <dbReference type="ChEBI" id="CHEBI:30616"/>
    </ligand>
</feature>
<feature type="domain" description="THUMP" evidence="10">
    <location>
        <begin position="65"/>
        <end position="172"/>
    </location>
</feature>
<dbReference type="CDD" id="cd11716">
    <property type="entry name" value="THUMP_ThiI"/>
    <property type="match status" value="1"/>
</dbReference>
<comment type="similarity">
    <text evidence="9">Belongs to the ThiI family.</text>
</comment>
<keyword evidence="12" id="KW-1185">Reference proteome</keyword>
<keyword evidence="6 9" id="KW-0067">ATP-binding</keyword>
<evidence type="ECO:0000256" key="1">
    <source>
        <dbReference type="ARBA" id="ARBA00004496"/>
    </source>
</evidence>
<comment type="caution">
    <text evidence="11">The sequence shown here is derived from an EMBL/GenBank/DDBJ whole genome shotgun (WGS) entry which is preliminary data.</text>
</comment>
<accession>A0ABT2JLU4</accession>
<comment type="function">
    <text evidence="9">Catalyzes the ATP-dependent transfer of a sulfur to tRNA to produce 4-thiouridine in position 8 of tRNAs, which functions as a near-UV photosensor. Also catalyzes the transfer of sulfur to the sulfur carrier protein ThiS, forming ThiS-thiocarboxylate. This is a step in the synthesis of thiazole, in the thiamine biosynthesis pathway. The sulfur is donated as persulfide by IscS.</text>
</comment>